<organism evidence="3 4">
    <name type="scientific">Solanum verrucosum</name>
    <dbReference type="NCBI Taxonomy" id="315347"/>
    <lineage>
        <taxon>Eukaryota</taxon>
        <taxon>Viridiplantae</taxon>
        <taxon>Streptophyta</taxon>
        <taxon>Embryophyta</taxon>
        <taxon>Tracheophyta</taxon>
        <taxon>Spermatophyta</taxon>
        <taxon>Magnoliopsida</taxon>
        <taxon>eudicotyledons</taxon>
        <taxon>Gunneridae</taxon>
        <taxon>Pentapetalae</taxon>
        <taxon>asterids</taxon>
        <taxon>lamiids</taxon>
        <taxon>Solanales</taxon>
        <taxon>Solanaceae</taxon>
        <taxon>Solanoideae</taxon>
        <taxon>Solaneae</taxon>
        <taxon>Solanum</taxon>
    </lineage>
</organism>
<feature type="region of interest" description="Disordered" evidence="1">
    <location>
        <begin position="581"/>
        <end position="621"/>
    </location>
</feature>
<dbReference type="PANTHER" id="PTHR33223:SF11">
    <property type="entry name" value="ELEMENT PROTEIN, PUTATIVE-RELATED"/>
    <property type="match status" value="1"/>
</dbReference>
<name>A0AAF0QHH4_SOLVR</name>
<dbReference type="Pfam" id="PF03732">
    <property type="entry name" value="Retrotrans_gag"/>
    <property type="match status" value="1"/>
</dbReference>
<accession>A0AAF0QHH4</accession>
<sequence>MEVTVKIDEKEDGWVAGGLNKLLSPIGYLNDVGGESNATLEGSECLGFEEAAQPQEPIVGEDLGEVLGRTSTSVGEDLGRASASVGEDLGRAFVSVGEDLCGTSSDAAASDIPEIGYDWESETKASDDSDNAYLSNEEEDEYGSDVHEEKQTTLEGKIAGDEPYFDSDKAVSFEIDTDKDVNEEDEVEQPISRQRKARRAKRNAKKVVFDPTSQLIVWETGLAFESVKQFREAIIRYAVQEHVELDKYVNEATRVRKTFKAGARRCIGFDGCFLKGVSRGQLLVADYLPVVLTWKSPGLNIRPRAPSRSVVLMMGRGGPRRVEAVNLPSHPLRSPRLSDDHEDLHGLWSFTRHVGGSVEPYQFRFSASRSRLDRFPISSSTESVVSPHSPRTIVMSFLSVFSVLLDLAGACPNISSRLKKRYSDVGSECGQPEQSTGPVQANTNVGPASARVRDFVRINSPEFLGSQVGEDPQNFIDEVKKIFEVMQLTGNYRIELASYHLKDVAHIWYTQWKENMGTNATPITWDCFSETLLDRFFPIKLREARAQEFMNLRQGNMTVQEYGFKFNQLFRLMTKHGNGIGIGTGTDRNRPPRDGPELIIPGKNIKTRPGPDWKSGPNDYT</sequence>
<dbReference type="EMBL" id="CP133614">
    <property type="protein sequence ID" value="WMV19984.1"/>
    <property type="molecule type" value="Genomic_DNA"/>
</dbReference>
<dbReference type="InterPro" id="IPR005162">
    <property type="entry name" value="Retrotrans_gag_dom"/>
</dbReference>
<protein>
    <recommendedName>
        <fullName evidence="2">Retrotransposon gag domain-containing protein</fullName>
    </recommendedName>
</protein>
<reference evidence="3" key="1">
    <citation type="submission" date="2023-08" db="EMBL/GenBank/DDBJ databases">
        <title>A de novo genome assembly of Solanum verrucosum Schlechtendal, a Mexican diploid species geographically isolated from the other diploid A-genome species in potato relatives.</title>
        <authorList>
            <person name="Hosaka K."/>
        </authorList>
    </citation>
    <scope>NUCLEOTIDE SEQUENCE</scope>
    <source>
        <tissue evidence="3">Young leaves</tissue>
    </source>
</reference>
<evidence type="ECO:0000256" key="1">
    <source>
        <dbReference type="SAM" id="MobiDB-lite"/>
    </source>
</evidence>
<feature type="compositionally biased region" description="Basic and acidic residues" evidence="1">
    <location>
        <begin position="587"/>
        <end position="596"/>
    </location>
</feature>
<gene>
    <name evidence="3" type="ORF">MTR67_013369</name>
</gene>
<keyword evidence="4" id="KW-1185">Reference proteome</keyword>
<evidence type="ECO:0000259" key="2">
    <source>
        <dbReference type="Pfam" id="PF03732"/>
    </source>
</evidence>
<feature type="region of interest" description="Disordered" evidence="1">
    <location>
        <begin position="103"/>
        <end position="150"/>
    </location>
</feature>
<feature type="domain" description="Retrotransposon gag" evidence="2">
    <location>
        <begin position="496"/>
        <end position="575"/>
    </location>
</feature>
<dbReference type="PANTHER" id="PTHR33223">
    <property type="entry name" value="CCHC-TYPE DOMAIN-CONTAINING PROTEIN"/>
    <property type="match status" value="1"/>
</dbReference>
<proteinExistence type="predicted"/>
<dbReference type="Proteomes" id="UP001234989">
    <property type="component" value="Chromosome 3"/>
</dbReference>
<dbReference type="AlphaFoldDB" id="A0AAF0QHH4"/>
<evidence type="ECO:0000313" key="3">
    <source>
        <dbReference type="EMBL" id="WMV19984.1"/>
    </source>
</evidence>
<evidence type="ECO:0000313" key="4">
    <source>
        <dbReference type="Proteomes" id="UP001234989"/>
    </source>
</evidence>